<evidence type="ECO:0000259" key="1">
    <source>
        <dbReference type="PROSITE" id="PS50878"/>
    </source>
</evidence>
<dbReference type="PANTHER" id="PTHR21301:SF11">
    <property type="entry name" value="GIY-YIG DOMAIN-CONTAINING PROTEIN"/>
    <property type="match status" value="1"/>
</dbReference>
<gene>
    <name evidence="2" type="ORF">ANN_05708</name>
</gene>
<proteinExistence type="predicted"/>
<dbReference type="EMBL" id="JAJSOF020000013">
    <property type="protein sequence ID" value="KAJ4443921.1"/>
    <property type="molecule type" value="Genomic_DNA"/>
</dbReference>
<protein>
    <recommendedName>
        <fullName evidence="1">Reverse transcriptase domain-containing protein</fullName>
    </recommendedName>
</protein>
<accession>A0ABQ8TBJ2</accession>
<feature type="domain" description="Reverse transcriptase" evidence="1">
    <location>
        <begin position="1"/>
        <end position="70"/>
    </location>
</feature>
<dbReference type="PROSITE" id="PS50878">
    <property type="entry name" value="RT_POL"/>
    <property type="match status" value="1"/>
</dbReference>
<dbReference type="InterPro" id="IPR000477">
    <property type="entry name" value="RT_dom"/>
</dbReference>
<reference evidence="2 3" key="1">
    <citation type="journal article" date="2022" name="Allergy">
        <title>Genome assembly and annotation of Periplaneta americana reveal a comprehensive cockroach allergen profile.</title>
        <authorList>
            <person name="Wang L."/>
            <person name="Xiong Q."/>
            <person name="Saelim N."/>
            <person name="Wang L."/>
            <person name="Nong W."/>
            <person name="Wan A.T."/>
            <person name="Shi M."/>
            <person name="Liu X."/>
            <person name="Cao Q."/>
            <person name="Hui J.H.L."/>
            <person name="Sookrung N."/>
            <person name="Leung T.F."/>
            <person name="Tungtrongchitr A."/>
            <person name="Tsui S.K.W."/>
        </authorList>
    </citation>
    <scope>NUCLEOTIDE SEQUENCE [LARGE SCALE GENOMIC DNA]</scope>
    <source>
        <strain evidence="2">PWHHKU_190912</strain>
    </source>
</reference>
<evidence type="ECO:0000313" key="2">
    <source>
        <dbReference type="EMBL" id="KAJ4443921.1"/>
    </source>
</evidence>
<comment type="caution">
    <text evidence="2">The sequence shown here is derived from an EMBL/GenBank/DDBJ whole genome shotgun (WGS) entry which is preliminary data.</text>
</comment>
<name>A0ABQ8TBJ2_PERAM</name>
<sequence>MGNTSGVLSTINLFPVPKQFHAQNEGLAMGFPLSPIAANIFMEALEIEALANIQPSPSHWYRYVDDTFVI</sequence>
<organism evidence="2 3">
    <name type="scientific">Periplaneta americana</name>
    <name type="common">American cockroach</name>
    <name type="synonym">Blatta americana</name>
    <dbReference type="NCBI Taxonomy" id="6978"/>
    <lineage>
        <taxon>Eukaryota</taxon>
        <taxon>Metazoa</taxon>
        <taxon>Ecdysozoa</taxon>
        <taxon>Arthropoda</taxon>
        <taxon>Hexapoda</taxon>
        <taxon>Insecta</taxon>
        <taxon>Pterygota</taxon>
        <taxon>Neoptera</taxon>
        <taxon>Polyneoptera</taxon>
        <taxon>Dictyoptera</taxon>
        <taxon>Blattodea</taxon>
        <taxon>Blattoidea</taxon>
        <taxon>Blattidae</taxon>
        <taxon>Blattinae</taxon>
        <taxon>Periplaneta</taxon>
    </lineage>
</organism>
<dbReference type="CDD" id="cd00304">
    <property type="entry name" value="RT_like"/>
    <property type="match status" value="1"/>
</dbReference>
<dbReference type="Proteomes" id="UP001148838">
    <property type="component" value="Unassembled WGS sequence"/>
</dbReference>
<evidence type="ECO:0000313" key="3">
    <source>
        <dbReference type="Proteomes" id="UP001148838"/>
    </source>
</evidence>
<keyword evidence="3" id="KW-1185">Reference proteome</keyword>
<dbReference type="PANTHER" id="PTHR21301">
    <property type="entry name" value="REVERSE TRANSCRIPTASE"/>
    <property type="match status" value="1"/>
</dbReference>